<feature type="compositionally biased region" description="Basic and acidic residues" evidence="1">
    <location>
        <begin position="34"/>
        <end position="43"/>
    </location>
</feature>
<feature type="compositionally biased region" description="Basic and acidic residues" evidence="1">
    <location>
        <begin position="314"/>
        <end position="330"/>
    </location>
</feature>
<dbReference type="PANTHER" id="PTHR38887">
    <property type="entry name" value="CHROMOSOME 21, WHOLE GENOME SHOTGUN SEQUENCE"/>
    <property type="match status" value="1"/>
</dbReference>
<keyword evidence="3" id="KW-1185">Reference proteome</keyword>
<feature type="compositionally biased region" description="Polar residues" evidence="1">
    <location>
        <begin position="51"/>
        <end position="65"/>
    </location>
</feature>
<dbReference type="EMBL" id="NCSJ02000041">
    <property type="protein sequence ID" value="RFU33086.1"/>
    <property type="molecule type" value="Genomic_DNA"/>
</dbReference>
<evidence type="ECO:0000313" key="3">
    <source>
        <dbReference type="Proteomes" id="UP000258309"/>
    </source>
</evidence>
<protein>
    <submittedName>
        <fullName evidence="2">Uncharacterized protein</fullName>
    </submittedName>
</protein>
<dbReference type="OrthoDB" id="3068835at2759"/>
<gene>
    <name evidence="2" type="ORF">B7463_g3218</name>
</gene>
<feature type="compositionally biased region" description="Basic and acidic residues" evidence="1">
    <location>
        <begin position="341"/>
        <end position="360"/>
    </location>
</feature>
<organism evidence="2 3">
    <name type="scientific">Scytalidium lignicola</name>
    <name type="common">Hyphomycete</name>
    <dbReference type="NCBI Taxonomy" id="5539"/>
    <lineage>
        <taxon>Eukaryota</taxon>
        <taxon>Fungi</taxon>
        <taxon>Dikarya</taxon>
        <taxon>Ascomycota</taxon>
        <taxon>Pezizomycotina</taxon>
        <taxon>Leotiomycetes</taxon>
        <taxon>Leotiomycetes incertae sedis</taxon>
        <taxon>Scytalidium</taxon>
    </lineage>
</organism>
<dbReference type="Proteomes" id="UP000258309">
    <property type="component" value="Unassembled WGS sequence"/>
</dbReference>
<feature type="region of interest" description="Disordered" evidence="1">
    <location>
        <begin position="1"/>
        <end position="112"/>
    </location>
</feature>
<feature type="compositionally biased region" description="Basic and acidic residues" evidence="1">
    <location>
        <begin position="374"/>
        <end position="383"/>
    </location>
</feature>
<comment type="caution">
    <text evidence="2">The sequence shown here is derived from an EMBL/GenBank/DDBJ whole genome shotgun (WGS) entry which is preliminary data.</text>
</comment>
<feature type="non-terminal residue" evidence="2">
    <location>
        <position position="413"/>
    </location>
</feature>
<feature type="compositionally biased region" description="Polar residues" evidence="1">
    <location>
        <begin position="73"/>
        <end position="86"/>
    </location>
</feature>
<feature type="region of interest" description="Disordered" evidence="1">
    <location>
        <begin position="314"/>
        <end position="396"/>
    </location>
</feature>
<dbReference type="OMA" id="HEPWESS"/>
<name>A0A3E2HI37_SCYLI</name>
<dbReference type="PANTHER" id="PTHR38887:SF1">
    <property type="entry name" value="RAS MODIFICATION PROTEIN ERF4"/>
    <property type="match status" value="1"/>
</dbReference>
<accession>A0A3E2HI37</accession>
<reference evidence="2 3" key="1">
    <citation type="submission" date="2018-05" db="EMBL/GenBank/DDBJ databases">
        <title>Draft genome sequence of Scytalidium lignicola DSM 105466, a ubiquitous saprotrophic fungus.</title>
        <authorList>
            <person name="Buettner E."/>
            <person name="Gebauer A.M."/>
            <person name="Hofrichter M."/>
            <person name="Liers C."/>
            <person name="Kellner H."/>
        </authorList>
    </citation>
    <scope>NUCLEOTIDE SEQUENCE [LARGE SCALE GENOMIC DNA]</scope>
    <source>
        <strain evidence="2 3">DSM 105466</strain>
    </source>
</reference>
<proteinExistence type="predicted"/>
<evidence type="ECO:0000313" key="2">
    <source>
        <dbReference type="EMBL" id="RFU33086.1"/>
    </source>
</evidence>
<feature type="non-terminal residue" evidence="2">
    <location>
        <position position="1"/>
    </location>
</feature>
<evidence type="ECO:0000256" key="1">
    <source>
        <dbReference type="SAM" id="MobiDB-lite"/>
    </source>
</evidence>
<dbReference type="InterPro" id="IPR053221">
    <property type="entry name" value="Burnettramic_acid_biosynth"/>
</dbReference>
<dbReference type="AlphaFoldDB" id="A0A3E2HI37"/>
<sequence length="413" mass="46898">MDYNGDWHGGRRYYEPGYFPGQNVPEQTSFPPHSYRDIRDQRYYEQPLPPNNYQHPSYQHHSNSPMEYDGVSAQRTRPTSDIQQPSPYGKRKPGSSADAPSDFTSPEVNAPPPYSSKVPIAIAIPQMNKGRGVPFQRLYVPILREHGISEREFVDFIDTLNVVSAASPPLKVLDLAGGLISMVPHHWAVMAGNAMKLVSMGGTALVSKNRTDSFMSESNQHLFAPRGLRMRLITTDALLATIKFPPERAITLPLDAHIPLDQQPKLHARLLQRLRGYVNDTVPTSLPPVGADNMLDKWSADQVSRDINKIDKTIMKDSEKRMKHDMKHADSNGAPRVKRSKSLDRKIRKTNKEADKKLDSGRYSPSQVEEEREEALSRLLNKEKRGRKAEKHGKKDADERFVEKLLWIFINYN</sequence>
<dbReference type="STRING" id="5539.A0A3E2HI37"/>